<dbReference type="Pfam" id="PF24883">
    <property type="entry name" value="NPHP3_N"/>
    <property type="match status" value="1"/>
</dbReference>
<feature type="region of interest" description="Disordered" evidence="4">
    <location>
        <begin position="2135"/>
        <end position="2156"/>
    </location>
</feature>
<dbReference type="InterPro" id="IPR027417">
    <property type="entry name" value="P-loop_NTPase"/>
</dbReference>
<dbReference type="PROSITE" id="PS50088">
    <property type="entry name" value="ANK_REPEAT"/>
    <property type="match status" value="7"/>
</dbReference>
<comment type="caution">
    <text evidence="6">The sequence shown here is derived from an EMBL/GenBank/DDBJ whole genome shotgun (WGS) entry which is preliminary data.</text>
</comment>
<evidence type="ECO:0000313" key="7">
    <source>
        <dbReference type="Proteomes" id="UP000015530"/>
    </source>
</evidence>
<feature type="domain" description="Nephrocystin 3-like N-terminal" evidence="5">
    <location>
        <begin position="81"/>
        <end position="242"/>
    </location>
</feature>
<feature type="repeat" description="ANK" evidence="3">
    <location>
        <begin position="1567"/>
        <end position="1604"/>
    </location>
</feature>
<evidence type="ECO:0000256" key="2">
    <source>
        <dbReference type="ARBA" id="ARBA00023043"/>
    </source>
</evidence>
<proteinExistence type="predicted"/>
<dbReference type="PRINTS" id="PR01415">
    <property type="entry name" value="ANKYRIN"/>
</dbReference>
<dbReference type="SUPFAM" id="SSF48403">
    <property type="entry name" value="Ankyrin repeat"/>
    <property type="match status" value="5"/>
</dbReference>
<feature type="repeat" description="ANK" evidence="3">
    <location>
        <begin position="1898"/>
        <end position="1932"/>
    </location>
</feature>
<dbReference type="Gene3D" id="3.40.50.300">
    <property type="entry name" value="P-loop containing nucleotide triphosphate hydrolases"/>
    <property type="match status" value="1"/>
</dbReference>
<dbReference type="PANTHER" id="PTHR24123">
    <property type="entry name" value="ANKYRIN REPEAT-CONTAINING"/>
    <property type="match status" value="1"/>
</dbReference>
<organism evidence="6 7">
    <name type="scientific">Colletotrichum gloeosporioides (strain Cg-14)</name>
    <name type="common">Anthracnose fungus</name>
    <name type="synonym">Glomerella cingulata</name>
    <dbReference type="NCBI Taxonomy" id="1237896"/>
    <lineage>
        <taxon>Eukaryota</taxon>
        <taxon>Fungi</taxon>
        <taxon>Dikarya</taxon>
        <taxon>Ascomycota</taxon>
        <taxon>Pezizomycotina</taxon>
        <taxon>Sordariomycetes</taxon>
        <taxon>Hypocreomycetidae</taxon>
        <taxon>Glomerellales</taxon>
        <taxon>Glomerellaceae</taxon>
        <taxon>Colletotrichum</taxon>
        <taxon>Colletotrichum gloeosporioides species complex</taxon>
    </lineage>
</organism>
<name>T0LHG9_COLGC</name>
<dbReference type="Pfam" id="PF00023">
    <property type="entry name" value="Ank"/>
    <property type="match status" value="1"/>
</dbReference>
<feature type="repeat" description="ANK" evidence="3">
    <location>
        <begin position="612"/>
        <end position="644"/>
    </location>
</feature>
<gene>
    <name evidence="6" type="ORF">CGLO_09517</name>
</gene>
<keyword evidence="2 3" id="KW-0040">ANK repeat</keyword>
<dbReference type="HOGENOM" id="CLU_001540_1_0_1"/>
<protein>
    <recommendedName>
        <fullName evidence="5">Nephrocystin 3-like N-terminal domain-containing protein</fullName>
    </recommendedName>
</protein>
<dbReference type="STRING" id="1237896.T0LHG9"/>
<dbReference type="InterPro" id="IPR056884">
    <property type="entry name" value="NPHP3-like_N"/>
</dbReference>
<dbReference type="Pfam" id="PF12796">
    <property type="entry name" value="Ank_2"/>
    <property type="match status" value="4"/>
</dbReference>
<feature type="repeat" description="ANK" evidence="3">
    <location>
        <begin position="583"/>
        <end position="611"/>
    </location>
</feature>
<evidence type="ECO:0000256" key="3">
    <source>
        <dbReference type="PROSITE-ProRule" id="PRU00023"/>
    </source>
</evidence>
<dbReference type="InterPro" id="IPR036770">
    <property type="entry name" value="Ankyrin_rpt-contain_sf"/>
</dbReference>
<feature type="repeat" description="ANK" evidence="3">
    <location>
        <begin position="1235"/>
        <end position="1267"/>
    </location>
</feature>
<dbReference type="SUPFAM" id="SSF52540">
    <property type="entry name" value="P-loop containing nucleoside triphosphate hydrolases"/>
    <property type="match status" value="1"/>
</dbReference>
<dbReference type="EMBL" id="AMYD01001918">
    <property type="protein sequence ID" value="EQB50996.1"/>
    <property type="molecule type" value="Genomic_DNA"/>
</dbReference>
<dbReference type="SMART" id="SM00248">
    <property type="entry name" value="ANK"/>
    <property type="match status" value="25"/>
</dbReference>
<accession>T0LHG9</accession>
<dbReference type="OMA" id="NEGNTIW"/>
<feature type="repeat" description="ANK" evidence="3">
    <location>
        <begin position="1868"/>
        <end position="1897"/>
    </location>
</feature>
<evidence type="ECO:0000256" key="4">
    <source>
        <dbReference type="SAM" id="MobiDB-lite"/>
    </source>
</evidence>
<evidence type="ECO:0000256" key="1">
    <source>
        <dbReference type="ARBA" id="ARBA00022737"/>
    </source>
</evidence>
<dbReference type="Gene3D" id="1.25.40.20">
    <property type="entry name" value="Ankyrin repeat-containing domain"/>
    <property type="match status" value="7"/>
</dbReference>
<evidence type="ECO:0000313" key="6">
    <source>
        <dbReference type="EMBL" id="EQB50996.1"/>
    </source>
</evidence>
<dbReference type="InterPro" id="IPR051165">
    <property type="entry name" value="Multifunctional_ANK_Repeat"/>
</dbReference>
<reference evidence="7" key="1">
    <citation type="journal article" date="2013" name="Mol. Plant Microbe Interact.">
        <title>Global aspects of pacC regulation of pathogenicity genes in Colletotrichum gloeosporioides as revealed by transcriptome analysis.</title>
        <authorList>
            <person name="Alkan N."/>
            <person name="Meng X."/>
            <person name="Friedlander G."/>
            <person name="Reuveni E."/>
            <person name="Sukno S."/>
            <person name="Sherman A."/>
            <person name="Thon M."/>
            <person name="Fluhr R."/>
            <person name="Prusky D."/>
        </authorList>
    </citation>
    <scope>NUCLEOTIDE SEQUENCE [LARGE SCALE GENOMIC DNA]</scope>
    <source>
        <strain evidence="7">Cg-14</strain>
    </source>
</reference>
<dbReference type="OrthoDB" id="21416at2759"/>
<dbReference type="PROSITE" id="PS50297">
    <property type="entry name" value="ANK_REP_REGION"/>
    <property type="match status" value="3"/>
</dbReference>
<dbReference type="Proteomes" id="UP000015530">
    <property type="component" value="Unassembled WGS sequence"/>
</dbReference>
<evidence type="ECO:0000259" key="5">
    <source>
        <dbReference type="Pfam" id="PF24883"/>
    </source>
</evidence>
<dbReference type="PANTHER" id="PTHR24123:SF141">
    <property type="entry name" value="ANKYRIN 2, ISOFORM U"/>
    <property type="match status" value="1"/>
</dbReference>
<dbReference type="InterPro" id="IPR002110">
    <property type="entry name" value="Ankyrin_rpt"/>
</dbReference>
<feature type="repeat" description="ANK" evidence="3">
    <location>
        <begin position="728"/>
        <end position="757"/>
    </location>
</feature>
<sequence>MSSGIFGGLFGTPAREDKSGSLFAKDDPVILTHDDVRDYNEDNILPQMPETLTRIRQWLQPTGYDDDSSEYKKHLSFHLDGTGDWLLSSPSYRTWHDGNDDGLLWVRGIPGSGKSVFAASLIYRLVQEDVPVLYFFFRQTIESNHEPVAALRDWLAQVLKFSPPLQLRMKRILDENRSLDSASIDDFWSYLRIALAQLPKAYCVVDALDEMDQTEHTQSFLKTLAELGQSSHSKLKVVMTSRPIAIIEKPLRNAKFVSIRLEEDKVDRDIAAYVQDRLSTSSIPEEYHVVIQRAVPGNAKGLFLYAKLAMDSLLRPEASIRQVLQNLPSNLDIMYSDILQKHAKRSGVPQDIQILVIQWVTHARRPLRLLEIAEIINTTQVSKTSLNLKDTKELIRAACGPLLEILPNETICVVHHSLTEFLSGSTTNPKTRDFPILEYGATHNLLAAQCLSYLLSRCLDEVQLQPRKLPFRPAHECPAVVNHKKRWLAAPFLKYAALNWYNHVKKAESAGFDQTEIRHFLNRLLHGENLLKWVALAQERRNYVDATPLLTAIDLGLVDFTRMLLERPEETNDIDNAEIRSWALPRATRLGHDRIVDLLLQHGKDMNTFDDKGYTALHHASRHNYLNIVTRLLHAGADPFVRDIAHTKVSDRSFGFFEQKGSLAFDLACMSGHEDVAIALSSYFDTPSKATDAFQRAVQSRLFVVADKILQSSLVDINAKITGSFVGTLLHDACEKRDLESIKWLLAAGADPNVLRSTPGSEARPPGVGESALHALASRREYGIHADPGPKVTAECFDALLLAGANVNQTNSDLETPLHCARDSSTVRILLEAGANPNAITRHGETLLHLSNDREIIQMLLKDAKADTTLKTYAGHTPLLESLSDGELDKAMQLVDFGVDMLATNGEGDGIFHYLVGIKADKEKIMRLIEGLVASGADINMRNKKGETALHHFGYRRNGFWGRGVSLDREGIEEEFLSRFVRAGARIDLRDKEGQTPLYNTIAKAGLSSVRGLRDICEKMISVGAVLDTINAKGQSLLHNYLSHSHGGFDIQCFRYLIEKGINPHQADFNGNTLWHVVLPRYCQTLHKKASSKTGIFQEILDLGLSIDQPNNAGRTPLHVASSWMPECFKTSASNPMKTQPIGSITAFDRVLQLQNKVNASDNEGVTALHLASTFSPYHTMRLLQAGADPWKTTNDGLTALHLATLNRKTNIVGILIEALDSVCLSSMVNMRDTRGRTPLYYACASGTIETVRLLLEAGAEIETTTFEGSAWDGCAHIEVAPPCGPSYMIGSMNKFDKPDHGYVKVFGQGLPQSHSHSQSSSEHLFEILELLIRTADCKAETIDKTITAAAHIKKEFTVECLLHARESLQLQQNFMSEEVETARFVAGIVQLCYGASTERPRIYGRFPNPRDVHSHKLWDLRFPGLTAQERKKIDCLELSNDKRSIVHDLISRGDASNLADLLTSEITSKLEDPAWCVEHEKGSGYMIHPLLITACSREQPNMDVLRVLVESVGVNLNSLSRPKPGWHLASQSALHTVVKGDFWWQISQALPYLINKGANIEIRDGEGRTPLNYALSHAGTIIFQRKAVETLIELGADVNSVDDKGKSCLARARVDTGLTKLLLDHGAIVTYSALTAAIDDRDADGLELLLSSGADVNERETKDLSKPKTEHAMWMQSVFSTPSWKLNPFQVGHRGRPANLHGLPPFAMHLLHHAAWKQCSSGLDAEGISAYDRIARILIHHGADLCTRYEGTTVAHAVLSLGCFSWISHELPLEHVDTRDDSGETLLLSACQWDDPITGKFVNYSTENIAELPPVQILVKRGADIRAYDNKGCNVLHKLFPAKGKTLEAVRYFLSQAPELVNQVSEDGTAPLHLATSSSEVRLLLDAGADPSIRDNRGQTALYLAVSRLKDNTDVVDALIDAGSDPYTSAKDGNTVFHLLLGGVFNVAEDGVVVGPRRQLLDRLLALGVDINLPNSIGETPVFSFFRSGHIDRFSSWATTQEAKTNVGNHLVSQTGPSLFSPRPVLESKPGLFGNPVGRKENFEALENPVFDLLEKKGVDFGVVNHAKETLLHIVAAERNKSHIQERRFQYLMGKGLDTSAEDKQQRTPLDVAAALGNRHITNLFEAKHGGLRDDGAEYSSCPQPSPTGPFQLFR</sequence>
<keyword evidence="1" id="KW-0677">Repeat</keyword>